<dbReference type="SUPFAM" id="SSF160719">
    <property type="entry name" value="gpW/gp25-like"/>
    <property type="match status" value="1"/>
</dbReference>
<dbReference type="Gene3D" id="3.10.450.40">
    <property type="match status" value="1"/>
</dbReference>
<reference evidence="1 2" key="1">
    <citation type="submission" date="2015-06" db="EMBL/GenBank/DDBJ databases">
        <authorList>
            <person name="Adams M."/>
            <person name="Sutton G."/>
            <person name="Nelson K."/>
            <person name="Bonomo R."/>
            <person name="McCorrison J."/>
            <person name="Sanka R."/>
            <person name="Brinkac L."/>
            <person name="Nierman W."/>
        </authorList>
    </citation>
    <scope>NUCLEOTIDE SEQUENCE [LARGE SCALE GENOMIC DNA]</scope>
    <source>
        <strain evidence="1 2">GN02692</strain>
    </source>
</reference>
<comment type="caution">
    <text evidence="1">The sequence shown here is derived from an EMBL/GenBank/DDBJ whole genome shotgun (WGS) entry which is preliminary data.</text>
</comment>
<proteinExistence type="predicted"/>
<organism evidence="1 2">
    <name type="scientific">Enterobacter roggenkampii</name>
    <dbReference type="NCBI Taxonomy" id="1812935"/>
    <lineage>
        <taxon>Bacteria</taxon>
        <taxon>Pseudomonadati</taxon>
        <taxon>Pseudomonadota</taxon>
        <taxon>Gammaproteobacteria</taxon>
        <taxon>Enterobacterales</taxon>
        <taxon>Enterobacteriaceae</taxon>
        <taxon>Enterobacter</taxon>
        <taxon>Enterobacter cloacae complex</taxon>
    </lineage>
</organism>
<name>A0A837LEM9_9ENTR</name>
<sequence>MFDIFHYVGTDLSASPSGDLLSVTGTERRKQRILRRLITNPGELVFHPEYGAGLGKKIGEHVNVSEWKALILGQMKLEDCVARIPEPVVTLKTIDNGINVDVRYNDSVSGTAEFLNFDITR</sequence>
<protein>
    <submittedName>
        <fullName evidence="1">Phage tail protein</fullName>
    </submittedName>
</protein>
<evidence type="ECO:0000313" key="1">
    <source>
        <dbReference type="EMBL" id="KLQ03818.1"/>
    </source>
</evidence>
<evidence type="ECO:0000313" key="2">
    <source>
        <dbReference type="Proteomes" id="UP000036013"/>
    </source>
</evidence>
<dbReference type="Proteomes" id="UP000036013">
    <property type="component" value="Unassembled WGS sequence"/>
</dbReference>
<accession>A0A837LEM9</accession>
<dbReference type="EMBL" id="LEDI01000020">
    <property type="protein sequence ID" value="KLQ03818.1"/>
    <property type="molecule type" value="Genomic_DNA"/>
</dbReference>
<dbReference type="AlphaFoldDB" id="A0A837LEM9"/>
<dbReference type="RefSeq" id="WP_047748177.1">
    <property type="nucleotide sequence ID" value="NZ_LEDI01000020.1"/>
</dbReference>
<gene>
    <name evidence="1" type="ORF">ABF77_11520</name>
</gene>